<dbReference type="SUPFAM" id="SSF50939">
    <property type="entry name" value="Sialidases"/>
    <property type="match status" value="1"/>
</dbReference>
<dbReference type="InterPro" id="IPR036278">
    <property type="entry name" value="Sialidase_sf"/>
</dbReference>
<evidence type="ECO:0000313" key="3">
    <source>
        <dbReference type="Proteomes" id="UP000001601"/>
    </source>
</evidence>
<evidence type="ECO:0000313" key="2">
    <source>
        <dbReference type="EMBL" id="EAQ49282.1"/>
    </source>
</evidence>
<dbReference type="eggNOG" id="COG4225">
    <property type="taxonomic scope" value="Bacteria"/>
</dbReference>
<dbReference type="RefSeq" id="WP_009779931.1">
    <property type="nucleotide sequence ID" value="NZ_CH672395.1"/>
</dbReference>
<dbReference type="Proteomes" id="UP000001601">
    <property type="component" value="Unassembled WGS sequence"/>
</dbReference>
<keyword evidence="1" id="KW-0732">Signal</keyword>
<dbReference type="OrthoDB" id="223410at2"/>
<comment type="caution">
    <text evidence="2">The sequence shown here is derived from an EMBL/GenBank/DDBJ whole genome shotgun (WGS) entry which is preliminary data.</text>
</comment>
<feature type="signal peptide" evidence="1">
    <location>
        <begin position="1"/>
        <end position="25"/>
    </location>
</feature>
<accession>A3XME6</accession>
<gene>
    <name evidence="2" type="ORF">MED217_07751</name>
</gene>
<name>A3XME6_LEEBM</name>
<reference evidence="2 3" key="1">
    <citation type="journal article" date="2007" name="Nature">
        <title>Light stimulates growth of proteorhodopsin-containing marine Flavobacteria.</title>
        <authorList>
            <person name="Gomez-Consarnau L."/>
            <person name="Gonzalez J.M."/>
            <person name="Coll-Llado M."/>
            <person name="Gourdon P."/>
            <person name="Pascher T."/>
            <person name="Neutze R."/>
            <person name="Pedros-Alio C."/>
            <person name="Pinhassi J."/>
        </authorList>
    </citation>
    <scope>NUCLEOTIDE SEQUENCE [LARGE SCALE GENOMIC DNA]</scope>
    <source>
        <strain evidence="2 3">MED217</strain>
    </source>
</reference>
<dbReference type="Pfam" id="PF15892">
    <property type="entry name" value="BNR_4"/>
    <property type="match status" value="1"/>
</dbReference>
<proteinExistence type="predicted"/>
<feature type="chain" id="PRO_5002663011" description="Neuraminidase" evidence="1">
    <location>
        <begin position="26"/>
        <end position="449"/>
    </location>
</feature>
<evidence type="ECO:0008006" key="4">
    <source>
        <dbReference type="Google" id="ProtNLM"/>
    </source>
</evidence>
<dbReference type="PROSITE" id="PS51257">
    <property type="entry name" value="PROKAR_LIPOPROTEIN"/>
    <property type="match status" value="1"/>
</dbReference>
<organism evidence="2 3">
    <name type="scientific">Leeuwenhoekiella blandensis (strain CECT 7118 / CCUG 51940 / KCTC 22103 / MED217)</name>
    <name type="common">Flavobacterium sp. (strain MED217)</name>
    <dbReference type="NCBI Taxonomy" id="398720"/>
    <lineage>
        <taxon>Bacteria</taxon>
        <taxon>Pseudomonadati</taxon>
        <taxon>Bacteroidota</taxon>
        <taxon>Flavobacteriia</taxon>
        <taxon>Flavobacteriales</taxon>
        <taxon>Flavobacteriaceae</taxon>
        <taxon>Leeuwenhoekiella</taxon>
    </lineage>
</organism>
<dbReference type="STRING" id="398720.MED217_07751"/>
<protein>
    <recommendedName>
        <fullName evidence="4">Neuraminidase</fullName>
    </recommendedName>
</protein>
<dbReference type="EMBL" id="AANC01000005">
    <property type="protein sequence ID" value="EAQ49282.1"/>
    <property type="molecule type" value="Genomic_DNA"/>
</dbReference>
<dbReference type="HOGENOM" id="CLU_034063_0_0_10"/>
<evidence type="ECO:0000256" key="1">
    <source>
        <dbReference type="SAM" id="SignalP"/>
    </source>
</evidence>
<sequence length="449" mass="50750">MKSQYYKILFILSLAFLLFSCNSSKSLTPLKTTEVGLGWSSNSVNTVIFRQNAITTYKNTQFTAYYDANSFLVLAQRTLPDGIWQTQQTAYKGNTADAHNAISIAVDGLGYLHVSWDHHNNELRYARSKEPLSLELGEKMPMTGNLESRISYPQFYNLPSGDLLFMYRSGESGRGSLVLNKYDIAQKEWSQLHSNLIDGEDARNAYWQAYVDTQGTVHLSWVWRETWDVETNHDIAYAKSLDGGKTWVASTEKPYALPITASSAEYAWEIPQNSSLINQTAMTADKDGNPYIVNYWNTEGTTQYHLVYKKDDAWKVENTGFRTTGFTLGGGGTKKIPISRPEIILTEKANKTTAFLIFRDDLRGSKISIASKQLASETAWSVQDITVESVGAWEPNFDKELFKTQKQLHLFKQQVIQIDGEGLKENEATPVEVLEVNLDQLTQKTNQPY</sequence>
<keyword evidence="3" id="KW-1185">Reference proteome</keyword>
<dbReference type="AlphaFoldDB" id="A3XME6"/>